<organism evidence="3 4">
    <name type="scientific">Carex littledalei</name>
    <dbReference type="NCBI Taxonomy" id="544730"/>
    <lineage>
        <taxon>Eukaryota</taxon>
        <taxon>Viridiplantae</taxon>
        <taxon>Streptophyta</taxon>
        <taxon>Embryophyta</taxon>
        <taxon>Tracheophyta</taxon>
        <taxon>Spermatophyta</taxon>
        <taxon>Magnoliopsida</taxon>
        <taxon>Liliopsida</taxon>
        <taxon>Poales</taxon>
        <taxon>Cyperaceae</taxon>
        <taxon>Cyperoideae</taxon>
        <taxon>Cariceae</taxon>
        <taxon>Carex</taxon>
        <taxon>Carex subgen. Euthyceras</taxon>
    </lineage>
</organism>
<evidence type="ECO:0000313" key="4">
    <source>
        <dbReference type="Proteomes" id="UP000623129"/>
    </source>
</evidence>
<evidence type="ECO:0000313" key="2">
    <source>
        <dbReference type="EMBL" id="KAF3335284.1"/>
    </source>
</evidence>
<feature type="region of interest" description="Disordered" evidence="1">
    <location>
        <begin position="1"/>
        <end position="89"/>
    </location>
</feature>
<protein>
    <submittedName>
        <fullName evidence="3">Uncharacterized protein</fullName>
    </submittedName>
</protein>
<comment type="caution">
    <text evidence="3">The sequence shown here is derived from an EMBL/GenBank/DDBJ whole genome shotgun (WGS) entry which is preliminary data.</text>
</comment>
<name>A0A833R4J4_9POAL</name>
<proteinExistence type="predicted"/>
<sequence length="89" mass="10127">MARRPQVEASATSHKAKNQNQEFSGLPVKEANHRRQYPVGTRFTKQAPNPKHTNFRVVQNRSTTEQIATRTDSTTEKSHHRKSNSTTAQ</sequence>
<evidence type="ECO:0000313" key="3">
    <source>
        <dbReference type="EMBL" id="KAF3338245.1"/>
    </source>
</evidence>
<dbReference type="Proteomes" id="UP000623129">
    <property type="component" value="Unassembled WGS sequence"/>
</dbReference>
<gene>
    <name evidence="3" type="ORF">FCM35_KLT17082</name>
    <name evidence="2" type="ORF">FCM35_KLT19791</name>
</gene>
<keyword evidence="4" id="KW-1185">Reference proteome</keyword>
<feature type="compositionally biased region" description="Polar residues" evidence="1">
    <location>
        <begin position="9"/>
        <end position="23"/>
    </location>
</feature>
<accession>A0A833R4J4</accession>
<reference evidence="3" key="1">
    <citation type="submission" date="2020-01" db="EMBL/GenBank/DDBJ databases">
        <title>Genome sequence of Kobresia littledalei, the first chromosome-level genome in the family Cyperaceae.</title>
        <authorList>
            <person name="Qu G."/>
        </authorList>
    </citation>
    <scope>NUCLEOTIDE SEQUENCE</scope>
    <source>
        <strain evidence="3">C.B.Clarke</strain>
        <tissue evidence="3">Leaf</tissue>
    </source>
</reference>
<dbReference type="AlphaFoldDB" id="A0A833R4J4"/>
<dbReference type="EMBL" id="SWLB01000005">
    <property type="protein sequence ID" value="KAF3338245.1"/>
    <property type="molecule type" value="Genomic_DNA"/>
</dbReference>
<dbReference type="EMBL" id="SWLB01000008">
    <property type="protein sequence ID" value="KAF3335284.1"/>
    <property type="molecule type" value="Genomic_DNA"/>
</dbReference>
<evidence type="ECO:0000256" key="1">
    <source>
        <dbReference type="SAM" id="MobiDB-lite"/>
    </source>
</evidence>
<feature type="compositionally biased region" description="Polar residues" evidence="1">
    <location>
        <begin position="56"/>
        <end position="72"/>
    </location>
</feature>